<dbReference type="EMBL" id="FSRN01000001">
    <property type="protein sequence ID" value="SIN87054.1"/>
    <property type="molecule type" value="Genomic_DNA"/>
</dbReference>
<keyword evidence="3" id="KW-1185">Reference proteome</keyword>
<keyword evidence="1" id="KW-0472">Membrane</keyword>
<gene>
    <name evidence="2" type="ORF">SAMN05878443_0228</name>
</gene>
<sequence>MFDFIGTYWPLLFLALLILIAIVLRKKTHFFIGRQEL</sequence>
<name>A0A1N6EVP3_9LACT</name>
<accession>A0A1N6EVP3</accession>
<dbReference type="AlphaFoldDB" id="A0A1N6EVP3"/>
<keyword evidence="1" id="KW-1133">Transmembrane helix</keyword>
<organism evidence="2 3">
    <name type="scientific">Carnobacterium alterfunditum</name>
    <dbReference type="NCBI Taxonomy" id="28230"/>
    <lineage>
        <taxon>Bacteria</taxon>
        <taxon>Bacillati</taxon>
        <taxon>Bacillota</taxon>
        <taxon>Bacilli</taxon>
        <taxon>Lactobacillales</taxon>
        <taxon>Carnobacteriaceae</taxon>
        <taxon>Carnobacterium</taxon>
    </lineage>
</organism>
<dbReference type="Proteomes" id="UP000184758">
    <property type="component" value="Unassembled WGS sequence"/>
</dbReference>
<evidence type="ECO:0000313" key="3">
    <source>
        <dbReference type="Proteomes" id="UP000184758"/>
    </source>
</evidence>
<feature type="transmembrane region" description="Helical" evidence="1">
    <location>
        <begin position="6"/>
        <end position="24"/>
    </location>
</feature>
<reference evidence="3" key="1">
    <citation type="submission" date="2016-11" db="EMBL/GenBank/DDBJ databases">
        <authorList>
            <person name="Varghese N."/>
            <person name="Submissions S."/>
        </authorList>
    </citation>
    <scope>NUCLEOTIDE SEQUENCE [LARGE SCALE GENOMIC DNA]</scope>
    <source>
        <strain evidence="3">313</strain>
    </source>
</reference>
<evidence type="ECO:0000256" key="1">
    <source>
        <dbReference type="SAM" id="Phobius"/>
    </source>
</evidence>
<proteinExistence type="predicted"/>
<protein>
    <submittedName>
        <fullName evidence="2">Uncharacterized protein</fullName>
    </submittedName>
</protein>
<keyword evidence="1" id="KW-0812">Transmembrane</keyword>
<evidence type="ECO:0000313" key="2">
    <source>
        <dbReference type="EMBL" id="SIN87054.1"/>
    </source>
</evidence>